<dbReference type="Proteomes" id="UP000522163">
    <property type="component" value="Unassembled WGS sequence"/>
</dbReference>
<sequence length="318" mass="37310">MEYIEQVLDIKTEYKDWEDRKKIPYFLTDRYSFKKVKLDKTNCLFMYIKGKMEDIVSVKKHVQKLAEIVNIPVVLVLNECLPRQRESLIKARIPFVMEGMQIFLPFMGVALQEKFSKRRLIPGKISPATQVLFLYFLYSGQEELSFSELSNHLSYSLMTISRAAKQLEDTGIIKSNKRGVSKYITSEFHGKELFTVAEKFLISPVKKKLYIERKDLKEEFLKAGVSALSEYSMLSPSKIETYATLHFHGSSYDFMTDIDKEIQLEIWHYDPKLFGMKGKIDALSLYLSLKDNADERIQISLTEMMEVFWRKKYDKRLT</sequence>
<dbReference type="Gene3D" id="1.10.10.10">
    <property type="entry name" value="Winged helix-like DNA-binding domain superfamily/Winged helix DNA-binding domain"/>
    <property type="match status" value="1"/>
</dbReference>
<evidence type="ECO:0000313" key="1">
    <source>
        <dbReference type="EMBL" id="MBB6040059.1"/>
    </source>
</evidence>
<proteinExistence type="predicted"/>
<dbReference type="GeneID" id="85013594"/>
<dbReference type="RefSeq" id="WP_183681344.1">
    <property type="nucleotide sequence ID" value="NZ_JACHHH010000001.1"/>
</dbReference>
<dbReference type="InterPro" id="IPR036388">
    <property type="entry name" value="WH-like_DNA-bd_sf"/>
</dbReference>
<reference evidence="1 2" key="1">
    <citation type="submission" date="2020-08" db="EMBL/GenBank/DDBJ databases">
        <title>Genomic Encyclopedia of Type Strains, Phase IV (KMG-IV): sequencing the most valuable type-strain genomes for metagenomic binning, comparative biology and taxonomic classification.</title>
        <authorList>
            <person name="Goeker M."/>
        </authorList>
    </citation>
    <scope>NUCLEOTIDE SEQUENCE [LARGE SCALE GENOMIC DNA]</scope>
    <source>
        <strain evidence="1 2">DSM 17245</strain>
    </source>
</reference>
<dbReference type="AlphaFoldDB" id="A0A7W9SD87"/>
<dbReference type="CDD" id="cd00090">
    <property type="entry name" value="HTH_ARSR"/>
    <property type="match status" value="1"/>
</dbReference>
<name>A0A7W9SD87_9FIRM</name>
<comment type="caution">
    <text evidence="1">The sequence shown here is derived from an EMBL/GenBank/DDBJ whole genome shotgun (WGS) entry which is preliminary data.</text>
</comment>
<dbReference type="SUPFAM" id="SSF46785">
    <property type="entry name" value="Winged helix' DNA-binding domain"/>
    <property type="match status" value="1"/>
</dbReference>
<organism evidence="1 2">
    <name type="scientific">Oribacterium sinus</name>
    <dbReference type="NCBI Taxonomy" id="237576"/>
    <lineage>
        <taxon>Bacteria</taxon>
        <taxon>Bacillati</taxon>
        <taxon>Bacillota</taxon>
        <taxon>Clostridia</taxon>
        <taxon>Lachnospirales</taxon>
        <taxon>Lachnospiraceae</taxon>
        <taxon>Oribacterium</taxon>
    </lineage>
</organism>
<dbReference type="EMBL" id="JACHHH010000001">
    <property type="protein sequence ID" value="MBB6040059.1"/>
    <property type="molecule type" value="Genomic_DNA"/>
</dbReference>
<dbReference type="InterPro" id="IPR011991">
    <property type="entry name" value="ArsR-like_HTH"/>
</dbReference>
<evidence type="ECO:0000313" key="2">
    <source>
        <dbReference type="Proteomes" id="UP000522163"/>
    </source>
</evidence>
<protein>
    <submittedName>
        <fullName evidence="1">DNA-binding transcriptional ArsR family regulator</fullName>
    </submittedName>
</protein>
<keyword evidence="1" id="KW-0238">DNA-binding</keyword>
<dbReference type="GO" id="GO:0003677">
    <property type="term" value="F:DNA binding"/>
    <property type="evidence" value="ECO:0007669"/>
    <property type="project" value="UniProtKB-KW"/>
</dbReference>
<dbReference type="InterPro" id="IPR036390">
    <property type="entry name" value="WH_DNA-bd_sf"/>
</dbReference>
<gene>
    <name evidence="1" type="ORF">HNQ46_000020</name>
</gene>
<accession>A0A7W9SD87</accession>